<dbReference type="RefSeq" id="WP_077117100.1">
    <property type="nucleotide sequence ID" value="NZ_MUKP01000012.1"/>
</dbReference>
<dbReference type="EMBL" id="MUMY01000011">
    <property type="protein sequence ID" value="ONM48070.1"/>
    <property type="molecule type" value="Genomic_DNA"/>
</dbReference>
<evidence type="ECO:0000256" key="1">
    <source>
        <dbReference type="SAM" id="Phobius"/>
    </source>
</evidence>
<name>A0A1W0BD91_9NOCA</name>
<feature type="transmembrane region" description="Helical" evidence="1">
    <location>
        <begin position="79"/>
        <end position="100"/>
    </location>
</feature>
<feature type="transmembrane region" description="Helical" evidence="1">
    <location>
        <begin position="37"/>
        <end position="58"/>
    </location>
</feature>
<evidence type="ECO:0000313" key="3">
    <source>
        <dbReference type="Proteomes" id="UP000188836"/>
    </source>
</evidence>
<evidence type="ECO:0000313" key="2">
    <source>
        <dbReference type="EMBL" id="ONM48070.1"/>
    </source>
</evidence>
<organism evidence="2 3">
    <name type="scientific">Nocardia donostiensis</name>
    <dbReference type="NCBI Taxonomy" id="1538463"/>
    <lineage>
        <taxon>Bacteria</taxon>
        <taxon>Bacillati</taxon>
        <taxon>Actinomycetota</taxon>
        <taxon>Actinomycetes</taxon>
        <taxon>Mycobacteriales</taxon>
        <taxon>Nocardiaceae</taxon>
        <taxon>Nocardia</taxon>
    </lineage>
</organism>
<keyword evidence="3" id="KW-1185">Reference proteome</keyword>
<sequence length="178" mass="19304">MNDGFDGMRVSAVITGTAILLVPLVDAAIRLATPGWILAFVFLYGAPIWMLVYAALIWMACGLFSSTSSFAEAPRTPRAIVLALLWVYLAGLTFFCWFMSDGGDADDWQSPVSLLLRVDGSNSSTPEYLNRAQELAVPALLIGLAAVLAAMIGYGVVVWRQRRRDRAYLTAAGVEVQP</sequence>
<accession>A0A1W0BD91</accession>
<feature type="transmembrane region" description="Helical" evidence="1">
    <location>
        <begin position="135"/>
        <end position="159"/>
    </location>
</feature>
<dbReference type="OrthoDB" id="4557985at2"/>
<dbReference type="AlphaFoldDB" id="A0A1W0BD91"/>
<gene>
    <name evidence="2" type="ORF">B0T46_13685</name>
</gene>
<keyword evidence="1" id="KW-0812">Transmembrane</keyword>
<protein>
    <submittedName>
        <fullName evidence="2">Uncharacterized protein</fullName>
    </submittedName>
</protein>
<keyword evidence="1" id="KW-1133">Transmembrane helix</keyword>
<dbReference type="Proteomes" id="UP000188836">
    <property type="component" value="Unassembled WGS sequence"/>
</dbReference>
<comment type="caution">
    <text evidence="2">The sequence shown here is derived from an EMBL/GenBank/DDBJ whole genome shotgun (WGS) entry which is preliminary data.</text>
</comment>
<proteinExistence type="predicted"/>
<reference evidence="2 3" key="1">
    <citation type="journal article" date="2016" name="Antonie Van Leeuwenhoek">
        <title>Nocardia donostiensis sp. nov., isolated from human respiratory specimens.</title>
        <authorList>
            <person name="Ercibengoa M."/>
            <person name="Bell M."/>
            <person name="Marimon J.M."/>
            <person name="Humrighouse B."/>
            <person name="Klenk H.P."/>
            <person name="Potter G."/>
            <person name="Perez-Trallero E."/>
        </authorList>
    </citation>
    <scope>NUCLEOTIDE SEQUENCE [LARGE SCALE GENOMIC DNA]</scope>
    <source>
        <strain evidence="2 3">X1655</strain>
    </source>
</reference>
<keyword evidence="1" id="KW-0472">Membrane</keyword>